<accession>A0A815T491</accession>
<name>A0A815T491_9BILA</name>
<organism evidence="1 2">
    <name type="scientific">Adineta steineri</name>
    <dbReference type="NCBI Taxonomy" id="433720"/>
    <lineage>
        <taxon>Eukaryota</taxon>
        <taxon>Metazoa</taxon>
        <taxon>Spiralia</taxon>
        <taxon>Gnathifera</taxon>
        <taxon>Rotifera</taxon>
        <taxon>Eurotatoria</taxon>
        <taxon>Bdelloidea</taxon>
        <taxon>Adinetida</taxon>
        <taxon>Adinetidae</taxon>
        <taxon>Adineta</taxon>
    </lineage>
</organism>
<dbReference type="AlphaFoldDB" id="A0A815T491"/>
<evidence type="ECO:0000313" key="1">
    <source>
        <dbReference type="EMBL" id="CAF1498152.1"/>
    </source>
</evidence>
<gene>
    <name evidence="1" type="ORF">IZO911_LOCUS44868</name>
</gene>
<evidence type="ECO:0000313" key="2">
    <source>
        <dbReference type="Proteomes" id="UP000663860"/>
    </source>
</evidence>
<dbReference type="EMBL" id="CAJNOE010003054">
    <property type="protein sequence ID" value="CAF1498152.1"/>
    <property type="molecule type" value="Genomic_DNA"/>
</dbReference>
<reference evidence="1" key="1">
    <citation type="submission" date="2021-02" db="EMBL/GenBank/DDBJ databases">
        <authorList>
            <person name="Nowell W R."/>
        </authorList>
    </citation>
    <scope>NUCLEOTIDE SEQUENCE</scope>
</reference>
<dbReference type="Proteomes" id="UP000663860">
    <property type="component" value="Unassembled WGS sequence"/>
</dbReference>
<sequence>MAVADDNESEAGSNGEG</sequence>
<comment type="caution">
    <text evidence="1">The sequence shown here is derived from an EMBL/GenBank/DDBJ whole genome shotgun (WGS) entry which is preliminary data.</text>
</comment>
<proteinExistence type="predicted"/>
<feature type="non-terminal residue" evidence="1">
    <location>
        <position position="1"/>
    </location>
</feature>
<protein>
    <submittedName>
        <fullName evidence="1">Uncharacterized protein</fullName>
    </submittedName>
</protein>